<protein>
    <submittedName>
        <fullName evidence="9">D-ribose transporter subunit membrane component of ABC superfamily</fullName>
    </submittedName>
</protein>
<dbReference type="AlphaFoldDB" id="A0A090FIV6"/>
<accession>A0A090FIV6</accession>
<feature type="transmembrane region" description="Helical" evidence="8">
    <location>
        <begin position="31"/>
        <end position="48"/>
    </location>
</feature>
<feature type="transmembrane region" description="Helical" evidence="8">
    <location>
        <begin position="177"/>
        <end position="200"/>
    </location>
</feature>
<dbReference type="GO" id="GO:0022857">
    <property type="term" value="F:transmembrane transporter activity"/>
    <property type="evidence" value="ECO:0007669"/>
    <property type="project" value="InterPro"/>
</dbReference>
<comment type="subcellular location">
    <subcellularLocation>
        <location evidence="1">Cell membrane</location>
        <topology evidence="1">Multi-pass membrane protein</topology>
    </subcellularLocation>
</comment>
<organism evidence="9 10">
    <name type="scientific">Mesorhizobium plurifarium</name>
    <dbReference type="NCBI Taxonomy" id="69974"/>
    <lineage>
        <taxon>Bacteria</taxon>
        <taxon>Pseudomonadati</taxon>
        <taxon>Pseudomonadota</taxon>
        <taxon>Alphaproteobacteria</taxon>
        <taxon>Hyphomicrobiales</taxon>
        <taxon>Phyllobacteriaceae</taxon>
        <taxon>Mesorhizobium</taxon>
    </lineage>
</organism>
<evidence type="ECO:0000256" key="1">
    <source>
        <dbReference type="ARBA" id="ARBA00004651"/>
    </source>
</evidence>
<reference evidence="10" key="1">
    <citation type="submission" date="2014-08" db="EMBL/GenBank/DDBJ databases">
        <authorList>
            <person name="Moulin L."/>
        </authorList>
    </citation>
    <scope>NUCLEOTIDE SEQUENCE [LARGE SCALE GENOMIC DNA]</scope>
</reference>
<evidence type="ECO:0000256" key="2">
    <source>
        <dbReference type="ARBA" id="ARBA00022448"/>
    </source>
</evidence>
<dbReference type="Proteomes" id="UP000045285">
    <property type="component" value="Unassembled WGS sequence"/>
</dbReference>
<name>A0A090FIV6_MESPL</name>
<dbReference type="InterPro" id="IPR001851">
    <property type="entry name" value="ABC_transp_permease"/>
</dbReference>
<dbReference type="Pfam" id="PF02653">
    <property type="entry name" value="BPD_transp_2"/>
    <property type="match status" value="1"/>
</dbReference>
<evidence type="ECO:0000256" key="8">
    <source>
        <dbReference type="SAM" id="Phobius"/>
    </source>
</evidence>
<evidence type="ECO:0000313" key="9">
    <source>
        <dbReference type="EMBL" id="CDX18896.1"/>
    </source>
</evidence>
<dbReference type="GO" id="GO:0005886">
    <property type="term" value="C:plasma membrane"/>
    <property type="evidence" value="ECO:0007669"/>
    <property type="project" value="UniProtKB-SubCell"/>
</dbReference>
<evidence type="ECO:0000256" key="7">
    <source>
        <dbReference type="ARBA" id="ARBA00023136"/>
    </source>
</evidence>
<gene>
    <name evidence="9" type="primary">rbsC</name>
    <name evidence="9" type="ORF">MPL3356_290037</name>
</gene>
<dbReference type="STRING" id="69974.MPLDJ20_170015"/>
<evidence type="ECO:0000256" key="3">
    <source>
        <dbReference type="ARBA" id="ARBA00022475"/>
    </source>
</evidence>
<keyword evidence="5 8" id="KW-0812">Transmembrane</keyword>
<dbReference type="PANTHER" id="PTHR32196">
    <property type="entry name" value="ABC TRANSPORTER PERMEASE PROTEIN YPHD-RELATED-RELATED"/>
    <property type="match status" value="1"/>
</dbReference>
<keyword evidence="2" id="KW-0813">Transport</keyword>
<sequence>MNKSPDASNLDSVFSLSERSKLGEMLRSQEFWIVVAVLIIGAVVGMIAPRFLTSANMANILQNFCFTALMAIGMTPVIMTGGIDISVGSTLGLTGVLLGLFCASGYPFAVVVLFVLLVGTFVGIVNGALVSYLKLPPFIVTLGMMSLVRSQTLVVTNNQVVYDFGKAGDTLLALGSGSFLGVPNVLWAVIVSAVVMQWLLSMTKWGRYVRAIGGNENAARLSGIPVDRVKVSTYALLGAMTGMTAIFLVGWMGAATNALGQGQELQVIAATVIGGANLLGGFGTSFGAVIGSVLIEVIRNALLLAGVNPFWQGTFVGLFILFAVLLERFRSTRA</sequence>
<evidence type="ECO:0000256" key="5">
    <source>
        <dbReference type="ARBA" id="ARBA00022692"/>
    </source>
</evidence>
<evidence type="ECO:0000313" key="10">
    <source>
        <dbReference type="Proteomes" id="UP000045285"/>
    </source>
</evidence>
<keyword evidence="3" id="KW-1003">Cell membrane</keyword>
<dbReference type="PANTHER" id="PTHR32196:SF21">
    <property type="entry name" value="ABC TRANSPORTER PERMEASE PROTEIN YPHD-RELATED"/>
    <property type="match status" value="1"/>
</dbReference>
<keyword evidence="4" id="KW-0997">Cell inner membrane</keyword>
<keyword evidence="6 8" id="KW-1133">Transmembrane helix</keyword>
<feature type="transmembrane region" description="Helical" evidence="8">
    <location>
        <begin position="267"/>
        <end position="295"/>
    </location>
</feature>
<dbReference type="EMBL" id="CCMZ01000022">
    <property type="protein sequence ID" value="CDX18896.1"/>
    <property type="molecule type" value="Genomic_DNA"/>
</dbReference>
<proteinExistence type="predicted"/>
<feature type="transmembrane region" description="Helical" evidence="8">
    <location>
        <begin position="60"/>
        <end position="79"/>
    </location>
</feature>
<keyword evidence="10" id="KW-1185">Reference proteome</keyword>
<keyword evidence="7 8" id="KW-0472">Membrane</keyword>
<feature type="transmembrane region" description="Helical" evidence="8">
    <location>
        <begin position="301"/>
        <end position="326"/>
    </location>
</feature>
<dbReference type="CDD" id="cd06579">
    <property type="entry name" value="TM_PBP1_transp_AraH_like"/>
    <property type="match status" value="1"/>
</dbReference>
<evidence type="ECO:0000256" key="6">
    <source>
        <dbReference type="ARBA" id="ARBA00022989"/>
    </source>
</evidence>
<evidence type="ECO:0000256" key="4">
    <source>
        <dbReference type="ARBA" id="ARBA00022519"/>
    </source>
</evidence>
<feature type="transmembrane region" description="Helical" evidence="8">
    <location>
        <begin position="234"/>
        <end position="255"/>
    </location>
</feature>